<evidence type="ECO:0000256" key="1">
    <source>
        <dbReference type="ARBA" id="ARBA00022679"/>
    </source>
</evidence>
<dbReference type="AlphaFoldDB" id="A0A4P7GL00"/>
<dbReference type="GO" id="GO:0016779">
    <property type="term" value="F:nucleotidyltransferase activity"/>
    <property type="evidence" value="ECO:0007669"/>
    <property type="project" value="TreeGrafter"/>
</dbReference>
<name>A0A4P7GL00_9ACTN</name>
<dbReference type="SUPFAM" id="SSF53448">
    <property type="entry name" value="Nucleotide-diphospho-sugar transferases"/>
    <property type="match status" value="1"/>
</dbReference>
<evidence type="ECO:0000313" key="3">
    <source>
        <dbReference type="EMBL" id="QBR92756.1"/>
    </source>
</evidence>
<protein>
    <submittedName>
        <fullName evidence="3">Molybdopterin-guanine dinucleotide biosynthesis protein</fullName>
    </submittedName>
</protein>
<dbReference type="InterPro" id="IPR029044">
    <property type="entry name" value="Nucleotide-diphossugar_trans"/>
</dbReference>
<proteinExistence type="predicted"/>
<dbReference type="InterPro" id="IPR025877">
    <property type="entry name" value="MobA-like_NTP_Trfase"/>
</dbReference>
<organism evidence="3 4">
    <name type="scientific">Nocardioides euryhalodurans</name>
    <dbReference type="NCBI Taxonomy" id="2518370"/>
    <lineage>
        <taxon>Bacteria</taxon>
        <taxon>Bacillati</taxon>
        <taxon>Actinomycetota</taxon>
        <taxon>Actinomycetes</taxon>
        <taxon>Propionibacteriales</taxon>
        <taxon>Nocardioidaceae</taxon>
        <taxon>Nocardioides</taxon>
    </lineage>
</organism>
<dbReference type="Pfam" id="PF12804">
    <property type="entry name" value="NTP_transf_3"/>
    <property type="match status" value="1"/>
</dbReference>
<reference evidence="3 4" key="1">
    <citation type="submission" date="2019-03" db="EMBL/GenBank/DDBJ databases">
        <title>Three New Species of Nocardioides, Nocardioides euryhalodurans sp. nov., Nocardioides seonyuensis sp. nov. and Nocardioides eburneoflavus sp. nov., Iolated from Soil.</title>
        <authorList>
            <person name="Roh S.G."/>
            <person name="Lee C."/>
            <person name="Kim M.-K."/>
            <person name="Kim S.B."/>
        </authorList>
    </citation>
    <scope>NUCLEOTIDE SEQUENCE [LARGE SCALE GENOMIC DNA]</scope>
    <source>
        <strain evidence="3 4">MMS17-SY117</strain>
    </source>
</reference>
<dbReference type="Gene3D" id="3.90.550.10">
    <property type="entry name" value="Spore Coat Polysaccharide Biosynthesis Protein SpsA, Chain A"/>
    <property type="match status" value="1"/>
</dbReference>
<sequence>MELAAVILAGGTAARLDGADKASLEHQGSTFLERALAATAAAAEVVVVGEQVPTSRAVTFVREDPPLGGPVAGLVAGRRVLARTPDALLVLAVDMPFVTAATVDRLLAAAAGHDGAALHDNDGRRQLVAVVRLAALDEATPEQPHGSSVRSLLDRLDLARVEAVGEEAWGVDTWRDLRDLPR</sequence>
<dbReference type="Proteomes" id="UP000294894">
    <property type="component" value="Chromosome"/>
</dbReference>
<dbReference type="RefSeq" id="WP_135077488.1">
    <property type="nucleotide sequence ID" value="NZ_CP038267.1"/>
</dbReference>
<feature type="domain" description="MobA-like NTP transferase" evidence="2">
    <location>
        <begin position="5"/>
        <end position="156"/>
    </location>
</feature>
<dbReference type="PANTHER" id="PTHR19136">
    <property type="entry name" value="MOLYBDENUM COFACTOR GUANYLYLTRANSFERASE"/>
    <property type="match status" value="1"/>
</dbReference>
<dbReference type="EMBL" id="CP038267">
    <property type="protein sequence ID" value="QBR92756.1"/>
    <property type="molecule type" value="Genomic_DNA"/>
</dbReference>
<gene>
    <name evidence="3" type="ORF">EXE57_11085</name>
</gene>
<keyword evidence="1" id="KW-0808">Transferase</keyword>
<keyword evidence="4" id="KW-1185">Reference proteome</keyword>
<dbReference type="PANTHER" id="PTHR19136:SF81">
    <property type="entry name" value="MOLYBDENUM COFACTOR GUANYLYLTRANSFERASE"/>
    <property type="match status" value="1"/>
</dbReference>
<accession>A0A4P7GL00</accession>
<dbReference type="OrthoDB" id="4408226at2"/>
<evidence type="ECO:0000259" key="2">
    <source>
        <dbReference type="Pfam" id="PF12804"/>
    </source>
</evidence>
<evidence type="ECO:0000313" key="4">
    <source>
        <dbReference type="Proteomes" id="UP000294894"/>
    </source>
</evidence>
<dbReference type="KEGG" id="noy:EXE57_11085"/>